<feature type="domain" description="Septum formation inhibitor MinC C-terminal" evidence="7">
    <location>
        <begin position="119"/>
        <end position="216"/>
    </location>
</feature>
<evidence type="ECO:0000313" key="14">
    <source>
        <dbReference type="Proteomes" id="UP000260655"/>
    </source>
</evidence>
<keyword evidence="4 6" id="KW-0131">Cell cycle</keyword>
<keyword evidence="3 6" id="KW-0717">Septation</keyword>
<dbReference type="Proteomes" id="UP000285693">
    <property type="component" value="Unassembled WGS sequence"/>
</dbReference>
<dbReference type="EMBL" id="QRIM01000007">
    <property type="protein sequence ID" value="RHG60582.1"/>
    <property type="molecule type" value="Genomic_DNA"/>
</dbReference>
<evidence type="ECO:0000256" key="5">
    <source>
        <dbReference type="ARBA" id="ARBA00046874"/>
    </source>
</evidence>
<dbReference type="Proteomes" id="UP000284579">
    <property type="component" value="Unassembled WGS sequence"/>
</dbReference>
<evidence type="ECO:0000259" key="8">
    <source>
        <dbReference type="Pfam" id="PF22642"/>
    </source>
</evidence>
<dbReference type="Gene3D" id="2.160.20.70">
    <property type="match status" value="1"/>
</dbReference>
<dbReference type="AlphaFoldDB" id="A0A3E4GNW7"/>
<gene>
    <name evidence="6" type="primary">minC</name>
    <name evidence="13" type="ORF">DW252_07715</name>
    <name evidence="12" type="ORF">DW656_00140</name>
    <name evidence="11" type="ORF">DWW65_05235</name>
    <name evidence="10" type="ORF">DWX03_06080</name>
    <name evidence="9" type="ORF">DXD67_11055</name>
</gene>
<dbReference type="InterPro" id="IPR005526">
    <property type="entry name" value="Septum_form_inhib_MinC_C"/>
</dbReference>
<dbReference type="GO" id="GO:0000917">
    <property type="term" value="P:division septum assembly"/>
    <property type="evidence" value="ECO:0007669"/>
    <property type="project" value="UniProtKB-KW"/>
</dbReference>
<dbReference type="InterPro" id="IPR036145">
    <property type="entry name" value="MinC_C_sf"/>
</dbReference>
<dbReference type="Proteomes" id="UP000286595">
    <property type="component" value="Unassembled WGS sequence"/>
</dbReference>
<dbReference type="EMBL" id="QRXJ01000006">
    <property type="protein sequence ID" value="RGT90978.1"/>
    <property type="molecule type" value="Genomic_DNA"/>
</dbReference>
<protein>
    <recommendedName>
        <fullName evidence="6">Probable septum site-determining protein MinC</fullName>
    </recommendedName>
</protein>
<keyword evidence="2 6" id="KW-0132">Cell division</keyword>
<dbReference type="InterPro" id="IPR055219">
    <property type="entry name" value="MinC_N_1"/>
</dbReference>
<dbReference type="EMBL" id="QRHO01000001">
    <property type="protein sequence ID" value="RHF85726.1"/>
    <property type="molecule type" value="Genomic_DNA"/>
</dbReference>
<evidence type="ECO:0000313" key="9">
    <source>
        <dbReference type="EMBL" id="RGJ22215.1"/>
    </source>
</evidence>
<dbReference type="Proteomes" id="UP000260655">
    <property type="component" value="Unassembled WGS sequence"/>
</dbReference>
<dbReference type="HAMAP" id="MF_00267">
    <property type="entry name" value="MinC"/>
    <property type="match status" value="1"/>
</dbReference>
<evidence type="ECO:0000259" key="7">
    <source>
        <dbReference type="Pfam" id="PF03775"/>
    </source>
</evidence>
<dbReference type="PANTHER" id="PTHR34108:SF1">
    <property type="entry name" value="SEPTUM SITE-DETERMINING PROTEIN MINC"/>
    <property type="match status" value="1"/>
</dbReference>
<evidence type="ECO:0000256" key="3">
    <source>
        <dbReference type="ARBA" id="ARBA00023210"/>
    </source>
</evidence>
<evidence type="ECO:0000256" key="1">
    <source>
        <dbReference type="ARBA" id="ARBA00006291"/>
    </source>
</evidence>
<evidence type="ECO:0000256" key="6">
    <source>
        <dbReference type="HAMAP-Rule" id="MF_00267"/>
    </source>
</evidence>
<evidence type="ECO:0000313" key="11">
    <source>
        <dbReference type="EMBL" id="RGU46419.1"/>
    </source>
</evidence>
<dbReference type="Gene3D" id="3.30.160.540">
    <property type="match status" value="1"/>
</dbReference>
<comment type="similarity">
    <text evidence="1 6">Belongs to the MinC family.</text>
</comment>
<comment type="function">
    <text evidence="6">Cell division inhibitor that blocks the formation of polar Z ring septums. Rapidly oscillates between the poles of the cell to destabilize FtsZ filaments that have formed before they mature into polar Z rings. Prevents FtsZ polymerization.</text>
</comment>
<evidence type="ECO:0000313" key="10">
    <source>
        <dbReference type="EMBL" id="RGT90978.1"/>
    </source>
</evidence>
<name>A0A3E4GNW7_9FIRM</name>
<evidence type="ECO:0000256" key="4">
    <source>
        <dbReference type="ARBA" id="ARBA00023306"/>
    </source>
</evidence>
<comment type="subunit">
    <text evidence="5 6">Interacts with MinD and FtsZ.</text>
</comment>
<accession>A0A3E4GNW7</accession>
<proteinExistence type="inferred from homology"/>
<dbReference type="Pfam" id="PF03775">
    <property type="entry name" value="MinC_C"/>
    <property type="match status" value="1"/>
</dbReference>
<dbReference type="SUPFAM" id="SSF63848">
    <property type="entry name" value="Cell-division inhibitor MinC, C-terminal domain"/>
    <property type="match status" value="1"/>
</dbReference>
<keyword evidence="15" id="KW-1185">Reference proteome</keyword>
<evidence type="ECO:0000313" key="12">
    <source>
        <dbReference type="EMBL" id="RHF85726.1"/>
    </source>
</evidence>
<organism evidence="9 14">
    <name type="scientific">Coprococcus comes</name>
    <dbReference type="NCBI Taxonomy" id="410072"/>
    <lineage>
        <taxon>Bacteria</taxon>
        <taxon>Bacillati</taxon>
        <taxon>Bacillota</taxon>
        <taxon>Clostridia</taxon>
        <taxon>Lachnospirales</taxon>
        <taxon>Lachnospiraceae</taxon>
        <taxon>Coprococcus</taxon>
    </lineage>
</organism>
<evidence type="ECO:0000313" key="16">
    <source>
        <dbReference type="Proteomes" id="UP000284579"/>
    </source>
</evidence>
<dbReference type="PANTHER" id="PTHR34108">
    <property type="entry name" value="SEPTUM SITE-DETERMINING PROTEIN MINC"/>
    <property type="match status" value="1"/>
</dbReference>
<sequence>METRLRGITGMKQKVIIKSNKYGLIVHMDPDAEYTEILKELREKFTESARFFKDATMAVTFEGRILTKPQEEEVIGLITDVAHIHIVCIFDTNENTERLYKKVVEDSLNSLTRKEGQFYKGTLRQRQVLETEQSIIILGDVEFGATVVSKGNIVVLGAVRGTVHAGATGDRNAFITALSMRPHVMKIADIVSTHTYLQDETVRPSIARLDGKRIYIDPLENLEW</sequence>
<dbReference type="InterPro" id="IPR013033">
    <property type="entry name" value="MinC"/>
</dbReference>
<dbReference type="Pfam" id="PF22642">
    <property type="entry name" value="MinC_N_1"/>
    <property type="match status" value="1"/>
</dbReference>
<dbReference type="EMBL" id="QSOV01000012">
    <property type="protein sequence ID" value="RGJ22215.1"/>
    <property type="molecule type" value="Genomic_DNA"/>
</dbReference>
<dbReference type="GO" id="GO:1901891">
    <property type="term" value="P:regulation of cell septum assembly"/>
    <property type="evidence" value="ECO:0007669"/>
    <property type="project" value="InterPro"/>
</dbReference>
<reference evidence="14 15" key="1">
    <citation type="submission" date="2018-08" db="EMBL/GenBank/DDBJ databases">
        <title>A genome reference for cultivated species of the human gut microbiota.</title>
        <authorList>
            <person name="Zou Y."/>
            <person name="Xue W."/>
            <person name="Luo G."/>
        </authorList>
    </citation>
    <scope>NUCLEOTIDE SEQUENCE [LARGE SCALE GENOMIC DNA]</scope>
    <source>
        <strain evidence="11 17">AF16-31</strain>
        <strain evidence="10 15">AF18-12LB</strain>
        <strain evidence="13 18">AM22-12LB</strain>
        <strain evidence="12 16">AM23-3</strain>
        <strain evidence="9 14">TM07-19</strain>
    </source>
</reference>
<dbReference type="EMBL" id="QRXY01000005">
    <property type="protein sequence ID" value="RGU46419.1"/>
    <property type="molecule type" value="Genomic_DNA"/>
</dbReference>
<evidence type="ECO:0000313" key="15">
    <source>
        <dbReference type="Proteomes" id="UP000283360"/>
    </source>
</evidence>
<evidence type="ECO:0000313" key="17">
    <source>
        <dbReference type="Proteomes" id="UP000285693"/>
    </source>
</evidence>
<dbReference type="GO" id="GO:0000902">
    <property type="term" value="P:cell morphogenesis"/>
    <property type="evidence" value="ECO:0007669"/>
    <property type="project" value="InterPro"/>
</dbReference>
<dbReference type="InterPro" id="IPR016098">
    <property type="entry name" value="CAP/MinC_C"/>
</dbReference>
<dbReference type="Proteomes" id="UP000283360">
    <property type="component" value="Unassembled WGS sequence"/>
</dbReference>
<evidence type="ECO:0000313" key="18">
    <source>
        <dbReference type="Proteomes" id="UP000286595"/>
    </source>
</evidence>
<feature type="domain" description="Septum site-determining protein MinC N-terminal" evidence="8">
    <location>
        <begin position="15"/>
        <end position="89"/>
    </location>
</feature>
<evidence type="ECO:0000313" key="13">
    <source>
        <dbReference type="EMBL" id="RHG60582.1"/>
    </source>
</evidence>
<comment type="caution">
    <text evidence="9">The sequence shown here is derived from an EMBL/GenBank/DDBJ whole genome shotgun (WGS) entry which is preliminary data.</text>
</comment>
<evidence type="ECO:0000256" key="2">
    <source>
        <dbReference type="ARBA" id="ARBA00022618"/>
    </source>
</evidence>